<dbReference type="InterPro" id="IPR007076">
    <property type="entry name" value="TfoX_N"/>
</dbReference>
<sequence>MATSTEFHDYIVENLQKAGEISTRKMMGEYLVYYQKKLVGDICDNCLFLKPTESVRRLLPDAERAYPYEGSKTLMVVAEDVENTKLMTEVLSEMYRELPEPKKKPGKKKLPKDDD</sequence>
<feature type="domain" description="TfoX N-terminal" evidence="1">
    <location>
        <begin position="13"/>
        <end position="73"/>
    </location>
</feature>
<evidence type="ECO:0000313" key="2">
    <source>
        <dbReference type="EMBL" id="RKI88743.1"/>
    </source>
</evidence>
<dbReference type="Proteomes" id="UP000280696">
    <property type="component" value="Unassembled WGS sequence"/>
</dbReference>
<reference evidence="2 3" key="1">
    <citation type="submission" date="2018-09" db="EMBL/GenBank/DDBJ databases">
        <title>Murine metabolic-syndrome-specific gut microbial biobank.</title>
        <authorList>
            <person name="Liu C."/>
        </authorList>
    </citation>
    <scope>NUCLEOTIDE SEQUENCE [LARGE SCALE GENOMIC DNA]</scope>
    <source>
        <strain evidence="2 3">0.1xD8-82</strain>
    </source>
</reference>
<gene>
    <name evidence="2" type="ORF">D7V94_18525</name>
</gene>
<accession>A0A3A9AML3</accession>
<dbReference type="SUPFAM" id="SSF159894">
    <property type="entry name" value="YgaC/TfoX-N like"/>
    <property type="match status" value="1"/>
</dbReference>
<dbReference type="AlphaFoldDB" id="A0A3A9AML3"/>
<dbReference type="OrthoDB" id="9803291at2"/>
<evidence type="ECO:0000259" key="1">
    <source>
        <dbReference type="Pfam" id="PF04993"/>
    </source>
</evidence>
<dbReference type="Pfam" id="PF04993">
    <property type="entry name" value="TfoX_N"/>
    <property type="match status" value="1"/>
</dbReference>
<comment type="caution">
    <text evidence="2">The sequence shown here is derived from an EMBL/GenBank/DDBJ whole genome shotgun (WGS) entry which is preliminary data.</text>
</comment>
<dbReference type="RefSeq" id="WP_120471794.1">
    <property type="nucleotide sequence ID" value="NZ_RAYQ01000024.1"/>
</dbReference>
<organism evidence="2 3">
    <name type="scientific">Parablautia intestinalis</name>
    <dbReference type="NCBI Taxonomy" id="2320100"/>
    <lineage>
        <taxon>Bacteria</taxon>
        <taxon>Bacillati</taxon>
        <taxon>Bacillota</taxon>
        <taxon>Clostridia</taxon>
        <taxon>Lachnospirales</taxon>
        <taxon>Lachnospiraceae</taxon>
        <taxon>Parablautia</taxon>
    </lineage>
</organism>
<dbReference type="Gene3D" id="3.30.1460.30">
    <property type="entry name" value="YgaC/TfoX-N like chaperone"/>
    <property type="match status" value="1"/>
</dbReference>
<keyword evidence="3" id="KW-1185">Reference proteome</keyword>
<name>A0A3A9AML3_9FIRM</name>
<protein>
    <submittedName>
        <fullName evidence="2">Competence protein TfoX</fullName>
    </submittedName>
</protein>
<dbReference type="EMBL" id="RAYQ01000024">
    <property type="protein sequence ID" value="RKI88743.1"/>
    <property type="molecule type" value="Genomic_DNA"/>
</dbReference>
<proteinExistence type="predicted"/>
<evidence type="ECO:0000313" key="3">
    <source>
        <dbReference type="Proteomes" id="UP000280696"/>
    </source>
</evidence>